<dbReference type="CDD" id="cd00586">
    <property type="entry name" value="4HBT"/>
    <property type="match status" value="1"/>
</dbReference>
<accession>A0A937KCB5</accession>
<organism evidence="1 2">
    <name type="scientific">Fulvivirga marina</name>
    <dbReference type="NCBI Taxonomy" id="2494733"/>
    <lineage>
        <taxon>Bacteria</taxon>
        <taxon>Pseudomonadati</taxon>
        <taxon>Bacteroidota</taxon>
        <taxon>Cytophagia</taxon>
        <taxon>Cytophagales</taxon>
        <taxon>Fulvivirgaceae</taxon>
        <taxon>Fulvivirga</taxon>
    </lineage>
</organism>
<dbReference type="AlphaFoldDB" id="A0A937KCB5"/>
<evidence type="ECO:0000313" key="2">
    <source>
        <dbReference type="Proteomes" id="UP000614216"/>
    </source>
</evidence>
<dbReference type="PANTHER" id="PTHR31793">
    <property type="entry name" value="4-HYDROXYBENZOYL-COA THIOESTERASE FAMILY MEMBER"/>
    <property type="match status" value="1"/>
</dbReference>
<protein>
    <submittedName>
        <fullName evidence="1">Thioesterase family protein</fullName>
    </submittedName>
</protein>
<dbReference type="EMBL" id="JAEUGD010000042">
    <property type="protein sequence ID" value="MBL6447199.1"/>
    <property type="molecule type" value="Genomic_DNA"/>
</dbReference>
<gene>
    <name evidence="1" type="ORF">JMN32_12830</name>
</gene>
<dbReference type="PANTHER" id="PTHR31793:SF24">
    <property type="entry name" value="LONG-CHAIN ACYL-COA THIOESTERASE FADM"/>
    <property type="match status" value="1"/>
</dbReference>
<dbReference type="GO" id="GO:0047617">
    <property type="term" value="F:fatty acyl-CoA hydrolase activity"/>
    <property type="evidence" value="ECO:0007669"/>
    <property type="project" value="TreeGrafter"/>
</dbReference>
<evidence type="ECO:0000313" key="1">
    <source>
        <dbReference type="EMBL" id="MBL6447199.1"/>
    </source>
</evidence>
<name>A0A937KCB5_9BACT</name>
<dbReference type="Pfam" id="PF13279">
    <property type="entry name" value="4HBT_2"/>
    <property type="match status" value="1"/>
</dbReference>
<dbReference type="InterPro" id="IPR050563">
    <property type="entry name" value="4-hydroxybenzoyl-CoA_TE"/>
</dbReference>
<comment type="caution">
    <text evidence="1">The sequence shown here is derived from an EMBL/GenBank/DDBJ whole genome shotgun (WGS) entry which is preliminary data.</text>
</comment>
<sequence>MRKYTTQFEVKWSDVDPNMHMRHTVYLDYADQTRIRFFNDHGLPFNKLQQLGIGPIIFGTQTDFKREVMLSEKVTLDCHLIELSPNGRKWIIKHYVYKEDGTVAAELTYRGAWLDLRARKVVAPPEEIAAVMNKMEKTELKEPVAG</sequence>
<dbReference type="InterPro" id="IPR029069">
    <property type="entry name" value="HotDog_dom_sf"/>
</dbReference>
<dbReference type="Gene3D" id="3.10.129.10">
    <property type="entry name" value="Hotdog Thioesterase"/>
    <property type="match status" value="1"/>
</dbReference>
<reference evidence="1" key="1">
    <citation type="submission" date="2021-01" db="EMBL/GenBank/DDBJ databases">
        <title>Fulvivirga kasyanovii gen. nov., sp nov., a novel member of the phylum Bacteroidetes isolated from seawater in a mussel farm.</title>
        <authorList>
            <person name="Zhao L.-H."/>
            <person name="Wang Z.-J."/>
        </authorList>
    </citation>
    <scope>NUCLEOTIDE SEQUENCE</scope>
    <source>
        <strain evidence="1">29W222</strain>
    </source>
</reference>
<dbReference type="SUPFAM" id="SSF54637">
    <property type="entry name" value="Thioesterase/thiol ester dehydrase-isomerase"/>
    <property type="match status" value="1"/>
</dbReference>
<proteinExistence type="predicted"/>
<dbReference type="Proteomes" id="UP000614216">
    <property type="component" value="Unassembled WGS sequence"/>
</dbReference>
<dbReference type="RefSeq" id="WP_202856721.1">
    <property type="nucleotide sequence ID" value="NZ_JAEUGD010000042.1"/>
</dbReference>
<keyword evidence="2" id="KW-1185">Reference proteome</keyword>